<reference evidence="2 3" key="1">
    <citation type="journal article" date="2019" name="Philos. Trans. R. Soc. Lond., B, Biol. Sci.">
        <title>Ant behaviour and brain gene expression of defending hosts depend on the ecological success of the intruding social parasite.</title>
        <authorList>
            <person name="Kaur R."/>
            <person name="Stoldt M."/>
            <person name="Jongepier E."/>
            <person name="Feldmeyer B."/>
            <person name="Menzel F."/>
            <person name="Bornberg-Bauer E."/>
            <person name="Foitzik S."/>
        </authorList>
    </citation>
    <scope>NUCLEOTIDE SEQUENCE [LARGE SCALE GENOMIC DNA]</scope>
    <source>
        <tissue evidence="2">Whole body</tissue>
    </source>
</reference>
<accession>A0A4S2KMX7</accession>
<organism evidence="2 3">
    <name type="scientific">Temnothorax longispinosus</name>
    <dbReference type="NCBI Taxonomy" id="300112"/>
    <lineage>
        <taxon>Eukaryota</taxon>
        <taxon>Metazoa</taxon>
        <taxon>Ecdysozoa</taxon>
        <taxon>Arthropoda</taxon>
        <taxon>Hexapoda</taxon>
        <taxon>Insecta</taxon>
        <taxon>Pterygota</taxon>
        <taxon>Neoptera</taxon>
        <taxon>Endopterygota</taxon>
        <taxon>Hymenoptera</taxon>
        <taxon>Apocrita</taxon>
        <taxon>Aculeata</taxon>
        <taxon>Formicoidea</taxon>
        <taxon>Formicidae</taxon>
        <taxon>Myrmicinae</taxon>
        <taxon>Temnothorax</taxon>
    </lineage>
</organism>
<protein>
    <submittedName>
        <fullName evidence="2">Uncharacterized protein</fullName>
    </submittedName>
</protein>
<keyword evidence="3" id="KW-1185">Reference proteome</keyword>
<comment type="caution">
    <text evidence="2">The sequence shown here is derived from an EMBL/GenBank/DDBJ whole genome shotgun (WGS) entry which is preliminary data.</text>
</comment>
<evidence type="ECO:0000313" key="2">
    <source>
        <dbReference type="EMBL" id="TGZ49247.1"/>
    </source>
</evidence>
<evidence type="ECO:0000313" key="3">
    <source>
        <dbReference type="Proteomes" id="UP000310200"/>
    </source>
</evidence>
<dbReference type="Proteomes" id="UP000310200">
    <property type="component" value="Unassembled WGS sequence"/>
</dbReference>
<feature type="region of interest" description="Disordered" evidence="1">
    <location>
        <begin position="137"/>
        <end position="157"/>
    </location>
</feature>
<dbReference type="AlphaFoldDB" id="A0A4S2KMX7"/>
<name>A0A4S2KMX7_9HYME</name>
<gene>
    <name evidence="2" type="ORF">DBV15_08485</name>
</gene>
<sequence>MKGKELNKIQGKIVKDLEKIIDAIEKAPRENLKYKLVFFLKSCYVTYLLSVGNLNMKEKSYICKLANTTVTACTRSSVKCNIFIASGNVYCIYTTVFRKCIRDYLTTKGRTEMRIASGFRNSESLIAPRELPRDLVFERKEEEEEEQEERESGLAHD</sequence>
<dbReference type="EMBL" id="QBLH01002188">
    <property type="protein sequence ID" value="TGZ49247.1"/>
    <property type="molecule type" value="Genomic_DNA"/>
</dbReference>
<evidence type="ECO:0000256" key="1">
    <source>
        <dbReference type="SAM" id="MobiDB-lite"/>
    </source>
</evidence>
<proteinExistence type="predicted"/>